<keyword evidence="3" id="KW-1185">Reference proteome</keyword>
<reference evidence="2" key="1">
    <citation type="submission" date="2020-10" db="EMBL/GenBank/DDBJ databases">
        <title>Phylogeny of dyella-like bacteria.</title>
        <authorList>
            <person name="Fu J."/>
        </authorList>
    </citation>
    <scope>NUCLEOTIDE SEQUENCE</scope>
    <source>
        <strain evidence="2">DHOC52</strain>
    </source>
</reference>
<gene>
    <name evidence="2" type="ORF">ISP19_04140</name>
</gene>
<evidence type="ECO:0000313" key="2">
    <source>
        <dbReference type="EMBL" id="MBM7124558.1"/>
    </source>
</evidence>
<organism evidence="2 3">
    <name type="scientific">Dyella flava</name>
    <dbReference type="NCBI Taxonomy" id="1920170"/>
    <lineage>
        <taxon>Bacteria</taxon>
        <taxon>Pseudomonadati</taxon>
        <taxon>Pseudomonadota</taxon>
        <taxon>Gammaproteobacteria</taxon>
        <taxon>Lysobacterales</taxon>
        <taxon>Rhodanobacteraceae</taxon>
        <taxon>Dyella</taxon>
    </lineage>
</organism>
<protein>
    <submittedName>
        <fullName evidence="2">Uncharacterized protein</fullName>
    </submittedName>
</protein>
<dbReference type="Proteomes" id="UP001430149">
    <property type="component" value="Unassembled WGS sequence"/>
</dbReference>
<feature type="compositionally biased region" description="Basic residues" evidence="1">
    <location>
        <begin position="8"/>
        <end position="19"/>
    </location>
</feature>
<comment type="caution">
    <text evidence="2">The sequence shown here is derived from an EMBL/GenBank/DDBJ whole genome shotgun (WGS) entry which is preliminary data.</text>
</comment>
<evidence type="ECO:0000313" key="3">
    <source>
        <dbReference type="Proteomes" id="UP001430149"/>
    </source>
</evidence>
<evidence type="ECO:0000256" key="1">
    <source>
        <dbReference type="SAM" id="MobiDB-lite"/>
    </source>
</evidence>
<feature type="region of interest" description="Disordered" evidence="1">
    <location>
        <begin position="1"/>
        <end position="24"/>
    </location>
</feature>
<name>A0ABS2K1C1_9GAMM</name>
<dbReference type="EMBL" id="JADIKE010000027">
    <property type="protein sequence ID" value="MBM7124558.1"/>
    <property type="molecule type" value="Genomic_DNA"/>
</dbReference>
<accession>A0ABS2K1C1</accession>
<dbReference type="RefSeq" id="WP_204680080.1">
    <property type="nucleotide sequence ID" value="NZ_BSNR01000030.1"/>
</dbReference>
<proteinExistence type="predicted"/>
<sequence>MRTTPLRRVQRTARGKIGHPPKIGVTKTPRLVGIKDYEKYFWLSPDLDAAASCPAASAACLRVMRLNDRFEQRPWNFIHNHFHPNEANSCN</sequence>